<feature type="domain" description="CUB" evidence="4">
    <location>
        <begin position="423"/>
        <end position="528"/>
    </location>
</feature>
<dbReference type="PANTHER" id="PTHR24251:SF37">
    <property type="entry name" value="CUB DOMAIN-CONTAINING PROTEIN"/>
    <property type="match status" value="1"/>
</dbReference>
<dbReference type="PANTHER" id="PTHR24251">
    <property type="entry name" value="OVOCHYMASE-RELATED"/>
    <property type="match status" value="1"/>
</dbReference>
<comment type="caution">
    <text evidence="5">The sequence shown here is derived from an EMBL/GenBank/DDBJ whole genome shotgun (WGS) entry which is preliminary data.</text>
</comment>
<dbReference type="InterPro" id="IPR026444">
    <property type="entry name" value="Secre_tail"/>
</dbReference>
<proteinExistence type="predicted"/>
<dbReference type="InterPro" id="IPR000859">
    <property type="entry name" value="CUB_dom"/>
</dbReference>
<name>M7MNA6_9FLAO</name>
<dbReference type="NCBIfam" id="NF033708">
    <property type="entry name" value="T9SS_Cterm_ChiA"/>
    <property type="match status" value="1"/>
</dbReference>
<gene>
    <name evidence="5" type="ORF">D778_01028</name>
</gene>
<organism evidence="5 6">
    <name type="scientific">Xanthomarina gelatinilytica</name>
    <dbReference type="NCBI Taxonomy" id="1137281"/>
    <lineage>
        <taxon>Bacteria</taxon>
        <taxon>Pseudomonadati</taxon>
        <taxon>Bacteroidota</taxon>
        <taxon>Flavobacteriia</taxon>
        <taxon>Flavobacteriales</taxon>
        <taxon>Flavobacteriaceae</taxon>
        <taxon>Xanthomarina</taxon>
    </lineage>
</organism>
<dbReference type="PATRIC" id="fig|1137281.3.peg.29"/>
<evidence type="ECO:0000313" key="5">
    <source>
        <dbReference type="EMBL" id="EMQ96546.1"/>
    </source>
</evidence>
<dbReference type="SMART" id="SM00042">
    <property type="entry name" value="CUB"/>
    <property type="match status" value="3"/>
</dbReference>
<dbReference type="eggNOG" id="COG1345">
    <property type="taxonomic scope" value="Bacteria"/>
</dbReference>
<keyword evidence="1" id="KW-0732">Signal</keyword>
<evidence type="ECO:0000256" key="2">
    <source>
        <dbReference type="ARBA" id="ARBA00022737"/>
    </source>
</evidence>
<dbReference type="CDD" id="cd00041">
    <property type="entry name" value="CUB"/>
    <property type="match status" value="3"/>
</dbReference>
<dbReference type="Pfam" id="PF00431">
    <property type="entry name" value="CUB"/>
    <property type="match status" value="3"/>
</dbReference>
<sequence length="1512" mass="162549">MNPSNELIKMKKIILFITFCIFISKNYSQGIDVLSAEQFCSGTSQLLFPNVYGGTSTSPVGCLGSTPNAAYFFMQIDNPGNLIFTISQENTAGTPIDVDFIAWGPFIDINDANANISFTDCPTCPNNTTNPTFYPYAPDQITDCSFDIAPTETMSITNALQGQIYVVLITNYNGTQGNITFQQTGGTGTTTCENSPICGSNFYDTGGIGGNYNNNETETTTIYPYFAGGTVTVDFTTFNVNTGDILTVYNGPNASFPVLGTVTGAPSSFSSTNALNPSGALTFVFTSNASGVASGWASDISCTPPPTPPTCGLTFYDSGGAGGNYSNNEFQTTTFFPDTAGDAVTVTFTLFDVEFADDLYIYNGPDAASPLLGVFNGTTIPGPFTSTHATGALTFVFDSDFSVTHAGWEASISCAPYVPPAVCGTTFYDSGGATGNYFNNQNQTTTLVPDIAGTTITATFTAFDIESCCDSLTIYDGPNTGSPLLGAFTGNTLPPTFTSSDPTGALTFVFTSDGSITRLGWAADITCAPISPTCGDTFYDSGGGAGNYGNNENETTVIAPINIGDAVTVTFSDFNTQANNDVLLVYNGPDATAPLLATLSGNLTTALPGPYTSTDPSGSLTFVFTSDGSVRESGWTADVTCNILCNMSITQTLDPIGADNCTLNYSQLLASSSGNPGSTATIFSENFNGASFPAGWNIVNGAASAQWIISNSNNAGGTTNEAMLDWTTGSNITSWSLSSPAIPITGYTNLQLSFKQDLWQFGTDFTIFLETSSNGTTWTPRYTYANPPDLTETRNVDVSAEDGNNTLYFRFRFTGDSFDLFSWSIDDIIITGDSPPIAPQITWLPIAGLYTDPGLTTAYISGSFTDTVYAAPNGTVTYTATDQNGCAADVTVTRNRKVWRGTVNTDWYTPANWSDNAIPTSSDCVIIPDLNTTNNNSPIVIGGPPTPPPPGLARSLRVMSNGYLELTSESNLIVTDNIYIEDAIAPYGKIIIRDDGNLIQINNSPPNNNVGNIQMQRNVNSLTNLNYVYWSSPVNGFNVTNVSPGTNNNLIWNWIPTVASNGIGHYGTWQNTTEVMLPGKGYIVRGISGTSPETTPALNTVEFTGIARNGIISHNITHGNYSGGDYPGAGNTMATELDDNWNLVGNPYPSSISATKFITQNASIISTDNPNPAITGTIYLWNHLNLPSNLVNDPFYGDYVYNYNPNNYIAFNNTGANPPGFNGNIASGQAFFVLMDHNASTTGSSVVFNNNMRYDDTDPLNPSPYANNEFFRVMQRPKPHVNRNTIERHRIWLDLIAPNNHANSILVGYVENATNGEDRLFDGFDLSKTSIRFYSLINEDKMSIQGRSLPFDVSDTVPLGLVIPENGNYTIAINSIDGLFSNTNQDIFLEDTYLNIIHDLRNTPYSFNSNIGTFNNRFILRYTNNALNITEETLLNGLLISAPNNNFIKVTSELEQIKTISIFDVLGRILYQDMSVNQKELIINNPSFSNGTYIVRATLSNGLQKTQKIILK</sequence>
<keyword evidence="3" id="KW-1015">Disulfide bond</keyword>
<protein>
    <recommendedName>
        <fullName evidence="4">CUB domain-containing protein</fullName>
    </recommendedName>
</protein>
<keyword evidence="6" id="KW-1185">Reference proteome</keyword>
<evidence type="ECO:0000256" key="3">
    <source>
        <dbReference type="ARBA" id="ARBA00023157"/>
    </source>
</evidence>
<dbReference type="eggNOG" id="COG3291">
    <property type="taxonomic scope" value="Bacteria"/>
</dbReference>
<dbReference type="SUPFAM" id="SSF49854">
    <property type="entry name" value="Spermadhesin, CUB domain"/>
    <property type="match status" value="4"/>
</dbReference>
<reference evidence="5 6" key="1">
    <citation type="submission" date="2012-12" db="EMBL/GenBank/DDBJ databases">
        <title>Genome assembly of Formosa sp. AK20.</title>
        <authorList>
            <person name="Kumar R."/>
            <person name="Khatri I."/>
            <person name="Vaidya B."/>
            <person name="Subramanian S."/>
            <person name="Pinnaka A."/>
        </authorList>
    </citation>
    <scope>NUCLEOTIDE SEQUENCE [LARGE SCALE GENOMIC DNA]</scope>
    <source>
        <strain evidence="5 6">AK20</strain>
    </source>
</reference>
<dbReference type="Gene3D" id="2.60.120.290">
    <property type="entry name" value="Spermadhesin, CUB domain"/>
    <property type="match status" value="4"/>
</dbReference>
<accession>M7MNA6</accession>
<dbReference type="Gene3D" id="2.60.120.260">
    <property type="entry name" value="Galactose-binding domain-like"/>
    <property type="match status" value="1"/>
</dbReference>
<evidence type="ECO:0000259" key="4">
    <source>
        <dbReference type="PROSITE" id="PS01180"/>
    </source>
</evidence>
<dbReference type="PROSITE" id="PS01180">
    <property type="entry name" value="CUB"/>
    <property type="match status" value="1"/>
</dbReference>
<evidence type="ECO:0000256" key="1">
    <source>
        <dbReference type="ARBA" id="ARBA00022729"/>
    </source>
</evidence>
<dbReference type="NCBIfam" id="TIGR04183">
    <property type="entry name" value="Por_Secre_tail"/>
    <property type="match status" value="1"/>
</dbReference>
<keyword evidence="2" id="KW-0677">Repeat</keyword>
<dbReference type="EMBL" id="ANLA01000002">
    <property type="protein sequence ID" value="EMQ96546.1"/>
    <property type="molecule type" value="Genomic_DNA"/>
</dbReference>
<evidence type="ECO:0000313" key="6">
    <source>
        <dbReference type="Proteomes" id="UP000012024"/>
    </source>
</evidence>
<dbReference type="InterPro" id="IPR035914">
    <property type="entry name" value="Sperma_CUB_dom_sf"/>
</dbReference>
<dbReference type="Proteomes" id="UP000012024">
    <property type="component" value="Unassembled WGS sequence"/>
</dbReference>
<dbReference type="eggNOG" id="COG4935">
    <property type="taxonomic scope" value="Bacteria"/>
</dbReference>